<protein>
    <submittedName>
        <fullName evidence="6">Chaperone SurA</fullName>
    </submittedName>
    <submittedName>
        <fullName evidence="7">Peptidylprolyl isomerase</fullName>
        <ecNumber evidence="7">5.2.1.8</ecNumber>
    </submittedName>
</protein>
<dbReference type="PANTHER" id="PTHR47637:SF1">
    <property type="entry name" value="CHAPERONE SURA"/>
    <property type="match status" value="1"/>
</dbReference>
<reference evidence="6" key="2">
    <citation type="journal article" date="2021" name="Int. J. Syst. Evol. Microbiol.">
        <title>Geomonas silvestris sp. nov., Geomonas paludis sp. nov. and Geomonas limicola sp. nov., isolated from terrestrial environments, and emended description of the genus Geomonas.</title>
        <authorList>
            <person name="Itoh H."/>
            <person name="Xu Z."/>
            <person name="Masuda Y."/>
            <person name="Ushijima N."/>
            <person name="Hayakawa C."/>
            <person name="Shiratori Y."/>
            <person name="Senoo K."/>
        </authorList>
    </citation>
    <scope>NUCLEOTIDE SEQUENCE</scope>
    <source>
        <strain evidence="6">Red736</strain>
    </source>
</reference>
<dbReference type="SUPFAM" id="SSF109998">
    <property type="entry name" value="Triger factor/SurA peptide-binding domain-like"/>
    <property type="match status" value="1"/>
</dbReference>
<evidence type="ECO:0000313" key="8">
    <source>
        <dbReference type="Proteomes" id="UP000568888"/>
    </source>
</evidence>
<evidence type="ECO:0000313" key="6">
    <source>
        <dbReference type="EMBL" id="GFO62459.1"/>
    </source>
</evidence>
<dbReference type="PANTHER" id="PTHR47637">
    <property type="entry name" value="CHAPERONE SURA"/>
    <property type="match status" value="1"/>
</dbReference>
<name>A0A6V8MSP3_9BACT</name>
<proteinExistence type="predicted"/>
<feature type="domain" description="PpiC" evidence="5">
    <location>
        <begin position="171"/>
        <end position="273"/>
    </location>
</feature>
<dbReference type="PROSITE" id="PS50198">
    <property type="entry name" value="PPIC_PPIASE_2"/>
    <property type="match status" value="1"/>
</dbReference>
<dbReference type="Gene3D" id="1.10.4030.10">
    <property type="entry name" value="Porin chaperone SurA, peptide-binding domain"/>
    <property type="match status" value="1"/>
</dbReference>
<evidence type="ECO:0000313" key="9">
    <source>
        <dbReference type="Proteomes" id="UP000831485"/>
    </source>
</evidence>
<evidence type="ECO:0000256" key="3">
    <source>
        <dbReference type="SAM" id="Coils"/>
    </source>
</evidence>
<reference evidence="8" key="1">
    <citation type="submission" date="2020-06" db="EMBL/GenBank/DDBJ databases">
        <title>Draft genomic sequecing of Geomonas sp. Red736.</title>
        <authorList>
            <person name="Itoh H."/>
            <person name="Xu Z.X."/>
            <person name="Ushijima N."/>
            <person name="Masuda Y."/>
            <person name="Shiratori Y."/>
            <person name="Senoo K."/>
        </authorList>
    </citation>
    <scope>NUCLEOTIDE SEQUENCE [LARGE SCALE GENOMIC DNA]</scope>
    <source>
        <strain evidence="8">Red736</strain>
    </source>
</reference>
<keyword evidence="1 4" id="KW-0732">Signal</keyword>
<organism evidence="6 8">
    <name type="scientific">Geomonas paludis</name>
    <dbReference type="NCBI Taxonomy" id="2740185"/>
    <lineage>
        <taxon>Bacteria</taxon>
        <taxon>Pseudomonadati</taxon>
        <taxon>Thermodesulfobacteriota</taxon>
        <taxon>Desulfuromonadia</taxon>
        <taxon>Geobacterales</taxon>
        <taxon>Geobacteraceae</taxon>
        <taxon>Geomonas</taxon>
    </lineage>
</organism>
<dbReference type="InterPro" id="IPR050280">
    <property type="entry name" value="OMP_Chaperone_SurA"/>
</dbReference>
<keyword evidence="3" id="KW-0175">Coiled coil</keyword>
<keyword evidence="9" id="KW-1185">Reference proteome</keyword>
<dbReference type="AlphaFoldDB" id="A0A6V8MSP3"/>
<dbReference type="Proteomes" id="UP000831485">
    <property type="component" value="Chromosome"/>
</dbReference>
<dbReference type="InterPro" id="IPR000297">
    <property type="entry name" value="PPIase_PpiC"/>
</dbReference>
<evidence type="ECO:0000256" key="1">
    <source>
        <dbReference type="ARBA" id="ARBA00022729"/>
    </source>
</evidence>
<accession>A0A6V8MSP3</accession>
<evidence type="ECO:0000256" key="2">
    <source>
        <dbReference type="PROSITE-ProRule" id="PRU00278"/>
    </source>
</evidence>
<dbReference type="RefSeq" id="WP_183344491.1">
    <property type="nucleotide sequence ID" value="NZ_BLXY01000001.1"/>
</dbReference>
<dbReference type="Proteomes" id="UP000568888">
    <property type="component" value="Unassembled WGS sequence"/>
</dbReference>
<feature type="signal peptide" evidence="4">
    <location>
        <begin position="1"/>
        <end position="21"/>
    </location>
</feature>
<dbReference type="EC" id="5.2.1.8" evidence="7"/>
<feature type="chain" id="PRO_5028391480" evidence="4">
    <location>
        <begin position="22"/>
        <end position="320"/>
    </location>
</feature>
<dbReference type="EMBL" id="CP096574">
    <property type="protein sequence ID" value="UPU35957.1"/>
    <property type="molecule type" value="Genomic_DNA"/>
</dbReference>
<sequence length="320" mass="35745">MVKIITACSMLALLAVTPSFADTKPISSIAAIVNDEVITSADVDKEYAQVQKEAEKLPAPERTGTRSAALNRLVDRKLVEQKIRELDIKVSDEDVRLAIEDVKKQNNLSQEALEQALASQGLTVPQYKVQLKEQLERMRLMSQEVRSKIQVGEREMREYYEAHRADYGGGSETFHARHIFFKLDPKASAEEAAKTRKQAEEVLAKARGGEDFVELAKKYSQDPAAAKDGGDLGTFKRSDMLAEIGNTVAAMKPGEVSSVVASPAGLHIIKLEQKSQEKGRPFEEVKESIEEQLYRKKSEERFNQWVKDLRSAANIDVKQP</sequence>
<dbReference type="EMBL" id="BLXY01000001">
    <property type="protein sequence ID" value="GFO62459.1"/>
    <property type="molecule type" value="Genomic_DNA"/>
</dbReference>
<dbReference type="Pfam" id="PF00639">
    <property type="entry name" value="Rotamase"/>
    <property type="match status" value="1"/>
</dbReference>
<dbReference type="InterPro" id="IPR046357">
    <property type="entry name" value="PPIase_dom_sf"/>
</dbReference>
<dbReference type="InterPro" id="IPR027304">
    <property type="entry name" value="Trigger_fact/SurA_dom_sf"/>
</dbReference>
<reference evidence="7" key="3">
    <citation type="submission" date="2022-04" db="EMBL/GenBank/DDBJ databases">
        <authorList>
            <person name="Liu G."/>
        </authorList>
    </citation>
    <scope>NUCLEOTIDE SEQUENCE</scope>
    <source>
        <strain evidence="7">RG22</strain>
    </source>
</reference>
<keyword evidence="2 7" id="KW-0413">Isomerase</keyword>
<dbReference type="GO" id="GO:0003755">
    <property type="term" value="F:peptidyl-prolyl cis-trans isomerase activity"/>
    <property type="evidence" value="ECO:0007669"/>
    <property type="project" value="UniProtKB-KW"/>
</dbReference>
<keyword evidence="2" id="KW-0697">Rotamase</keyword>
<evidence type="ECO:0000259" key="5">
    <source>
        <dbReference type="PROSITE" id="PS50198"/>
    </source>
</evidence>
<dbReference type="SUPFAM" id="SSF54534">
    <property type="entry name" value="FKBP-like"/>
    <property type="match status" value="1"/>
</dbReference>
<dbReference type="Gene3D" id="3.10.50.40">
    <property type="match status" value="1"/>
</dbReference>
<dbReference type="Pfam" id="PF13624">
    <property type="entry name" value="SurA_N_3"/>
    <property type="match status" value="1"/>
</dbReference>
<feature type="coiled-coil region" evidence="3">
    <location>
        <begin position="99"/>
        <end position="148"/>
    </location>
</feature>
<gene>
    <name evidence="6" type="ORF">GMPD_03780</name>
    <name evidence="7" type="ORF">M1B72_21360</name>
</gene>
<evidence type="ECO:0000256" key="4">
    <source>
        <dbReference type="SAM" id="SignalP"/>
    </source>
</evidence>
<evidence type="ECO:0000313" key="7">
    <source>
        <dbReference type="EMBL" id="UPU35957.1"/>
    </source>
</evidence>